<proteinExistence type="predicted"/>
<dbReference type="InterPro" id="IPR000157">
    <property type="entry name" value="TIR_dom"/>
</dbReference>
<gene>
    <name evidence="7" type="ORF">ACFQ02_05300</name>
</gene>
<comment type="caution">
    <text evidence="7">The sequence shown here is derived from an EMBL/GenBank/DDBJ whole genome shotgun (WGS) entry which is preliminary data.</text>
</comment>
<organism evidence="7 8">
    <name type="scientific">Seminibacterium arietis</name>
    <dbReference type="NCBI Taxonomy" id="1173502"/>
    <lineage>
        <taxon>Bacteria</taxon>
        <taxon>Pseudomonadati</taxon>
        <taxon>Pseudomonadota</taxon>
        <taxon>Gammaproteobacteria</taxon>
        <taxon>Pasteurellales</taxon>
        <taxon>Pasteurellaceae</taxon>
        <taxon>Seminibacterium</taxon>
    </lineage>
</organism>
<dbReference type="PANTHER" id="PTHR32009">
    <property type="entry name" value="TMV RESISTANCE PROTEIN N-LIKE"/>
    <property type="match status" value="1"/>
</dbReference>
<dbReference type="SMART" id="SM00255">
    <property type="entry name" value="TIR"/>
    <property type="match status" value="1"/>
</dbReference>
<dbReference type="SUPFAM" id="SSF52200">
    <property type="entry name" value="Toll/Interleukin receptor TIR domain"/>
    <property type="match status" value="1"/>
</dbReference>
<evidence type="ECO:0000256" key="2">
    <source>
        <dbReference type="ARBA" id="ARBA00022801"/>
    </source>
</evidence>
<dbReference type="Proteomes" id="UP001596996">
    <property type="component" value="Unassembled WGS sequence"/>
</dbReference>
<reference evidence="8" key="1">
    <citation type="journal article" date="2019" name="Int. J. Syst. Evol. Microbiol.">
        <title>The Global Catalogue of Microorganisms (GCM) 10K type strain sequencing project: providing services to taxonomists for standard genome sequencing and annotation.</title>
        <authorList>
            <consortium name="The Broad Institute Genomics Platform"/>
            <consortium name="The Broad Institute Genome Sequencing Center for Infectious Disease"/>
            <person name="Wu L."/>
            <person name="Ma J."/>
        </authorList>
    </citation>
    <scope>NUCLEOTIDE SEQUENCE [LARGE SCALE GENOMIC DNA]</scope>
    <source>
        <strain evidence="8">CCUG 61707</strain>
    </source>
</reference>
<evidence type="ECO:0000256" key="4">
    <source>
        <dbReference type="ARBA" id="ARBA00047304"/>
    </source>
</evidence>
<feature type="coiled-coil region" evidence="5">
    <location>
        <begin position="3"/>
        <end position="135"/>
    </location>
</feature>
<name>A0ABW3I9B8_9PAST</name>
<keyword evidence="3" id="KW-0520">NAD</keyword>
<dbReference type="PANTHER" id="PTHR32009:SF39">
    <property type="entry name" value="TIR DOMAIN-CONTAINING PROTEIN"/>
    <property type="match status" value="1"/>
</dbReference>
<evidence type="ECO:0000313" key="8">
    <source>
        <dbReference type="Proteomes" id="UP001596996"/>
    </source>
</evidence>
<dbReference type="Gene3D" id="3.40.50.10140">
    <property type="entry name" value="Toll/interleukin-1 receptor homology (TIR) domain"/>
    <property type="match status" value="1"/>
</dbReference>
<feature type="domain" description="TIR" evidence="6">
    <location>
        <begin position="149"/>
        <end position="282"/>
    </location>
</feature>
<keyword evidence="2" id="KW-0378">Hydrolase</keyword>
<dbReference type="RefSeq" id="WP_380820220.1">
    <property type="nucleotide sequence ID" value="NZ_JBHTJN010000010.1"/>
</dbReference>
<sequence length="286" mass="32948">MSVDQCMRNLNQIDKELADLEKKLAEELKNEANKIKKINDISNSITKTTSASSYSSKMKQIQGYQNDLAKISSKKADINKRIADKRKKRLDAMQKLQKEQSNEAKKIEKQQKQTYQNYEKHIKTLTSQISELSNYNNGNRNIYSDETNEEYDVFISHASEDKESFANDLYNSLNNAGIRVWYDELCISWGDSLRSKIDNGLRKSKYGIVILSNYYINKGWTQYELDGLFQIEMTGGKTILPIWHNISKKEVQDFSPTLAGRMALNSAMMTPDEIAEELINILNLNQ</sequence>
<dbReference type="EMBL" id="JBHTJN010000010">
    <property type="protein sequence ID" value="MFD0966267.1"/>
    <property type="molecule type" value="Genomic_DNA"/>
</dbReference>
<comment type="catalytic activity">
    <reaction evidence="4">
        <text>NAD(+) + H2O = ADP-D-ribose + nicotinamide + H(+)</text>
        <dbReference type="Rhea" id="RHEA:16301"/>
        <dbReference type="ChEBI" id="CHEBI:15377"/>
        <dbReference type="ChEBI" id="CHEBI:15378"/>
        <dbReference type="ChEBI" id="CHEBI:17154"/>
        <dbReference type="ChEBI" id="CHEBI:57540"/>
        <dbReference type="ChEBI" id="CHEBI:57967"/>
        <dbReference type="EC" id="3.2.2.6"/>
    </reaction>
    <physiologicalReaction direction="left-to-right" evidence="4">
        <dbReference type="Rhea" id="RHEA:16302"/>
    </physiologicalReaction>
</comment>
<dbReference type="PROSITE" id="PS50104">
    <property type="entry name" value="TIR"/>
    <property type="match status" value="1"/>
</dbReference>
<evidence type="ECO:0000256" key="5">
    <source>
        <dbReference type="SAM" id="Coils"/>
    </source>
</evidence>
<evidence type="ECO:0000313" key="7">
    <source>
        <dbReference type="EMBL" id="MFD0966267.1"/>
    </source>
</evidence>
<evidence type="ECO:0000256" key="1">
    <source>
        <dbReference type="ARBA" id="ARBA00011982"/>
    </source>
</evidence>
<evidence type="ECO:0000256" key="3">
    <source>
        <dbReference type="ARBA" id="ARBA00023027"/>
    </source>
</evidence>
<evidence type="ECO:0000259" key="6">
    <source>
        <dbReference type="PROSITE" id="PS50104"/>
    </source>
</evidence>
<dbReference type="Pfam" id="PF13676">
    <property type="entry name" value="TIR_2"/>
    <property type="match status" value="1"/>
</dbReference>
<protein>
    <recommendedName>
        <fullName evidence="1">ADP-ribosyl cyclase/cyclic ADP-ribose hydrolase</fullName>
        <ecNumber evidence="1">3.2.2.6</ecNumber>
    </recommendedName>
</protein>
<dbReference type="EC" id="3.2.2.6" evidence="1"/>
<accession>A0ABW3I9B8</accession>
<keyword evidence="8" id="KW-1185">Reference proteome</keyword>
<dbReference type="InterPro" id="IPR035897">
    <property type="entry name" value="Toll_tir_struct_dom_sf"/>
</dbReference>
<keyword evidence="5" id="KW-0175">Coiled coil</keyword>